<reference evidence="1 2" key="1">
    <citation type="submission" date="2016-11" db="EMBL/GenBank/DDBJ databases">
        <title>Comparative genomics of Acidibacillus ferroxidans species.</title>
        <authorList>
            <person name="Oliveira G."/>
            <person name="Nunes G."/>
            <person name="Oliveira R."/>
            <person name="Araujo F."/>
            <person name="Salim A."/>
            <person name="Scholte L."/>
            <person name="Morais D."/>
            <person name="Nancucheo I."/>
            <person name="Johnson D.B."/>
            <person name="Grail B."/>
            <person name="Bittencourt J."/>
            <person name="Valadares R."/>
        </authorList>
    </citation>
    <scope>NUCLEOTIDE SEQUENCE [LARGE SCALE GENOMIC DNA]</scope>
    <source>
        <strain evidence="1 2">Y002</strain>
    </source>
</reference>
<gene>
    <name evidence="1" type="ORF">BM613_12915</name>
</gene>
<comment type="caution">
    <text evidence="1">The sequence shown here is derived from an EMBL/GenBank/DDBJ whole genome shotgun (WGS) entry which is preliminary data.</text>
</comment>
<dbReference type="Proteomes" id="UP000245380">
    <property type="component" value="Unassembled WGS sequence"/>
</dbReference>
<protein>
    <submittedName>
        <fullName evidence="1">Uncharacterized protein</fullName>
    </submittedName>
</protein>
<accession>A0A2U3D5Q4</accession>
<organism evidence="1 2">
    <name type="scientific">Sulfoacidibacillus thermotolerans</name>
    <name type="common">Acidibacillus sulfuroxidans</name>
    <dbReference type="NCBI Taxonomy" id="1765684"/>
    <lineage>
        <taxon>Bacteria</taxon>
        <taxon>Bacillati</taxon>
        <taxon>Bacillota</taxon>
        <taxon>Bacilli</taxon>
        <taxon>Bacillales</taxon>
        <taxon>Alicyclobacillaceae</taxon>
        <taxon>Sulfoacidibacillus</taxon>
    </lineage>
</organism>
<sequence length="74" mass="8753">MREHLIQQYQLLKNAEIPTDQLTEILLAITEREILEETMSNETCRQVFELLNVAQISFVLRSQTITFELDRQES</sequence>
<evidence type="ECO:0000313" key="1">
    <source>
        <dbReference type="EMBL" id="PWI56597.1"/>
    </source>
</evidence>
<dbReference type="RefSeq" id="WP_109431625.1">
    <property type="nucleotide sequence ID" value="NZ_MPDK01000034.1"/>
</dbReference>
<name>A0A2U3D5Q4_SULT2</name>
<keyword evidence="2" id="KW-1185">Reference proteome</keyword>
<proteinExistence type="predicted"/>
<dbReference type="EMBL" id="MPDK01000034">
    <property type="protein sequence ID" value="PWI56597.1"/>
    <property type="molecule type" value="Genomic_DNA"/>
</dbReference>
<dbReference type="AlphaFoldDB" id="A0A2U3D5Q4"/>
<evidence type="ECO:0000313" key="2">
    <source>
        <dbReference type="Proteomes" id="UP000245380"/>
    </source>
</evidence>